<feature type="region of interest" description="Disordered" evidence="2">
    <location>
        <begin position="402"/>
        <end position="424"/>
    </location>
</feature>
<dbReference type="InterPro" id="IPR018613">
    <property type="entry name" value="Ccdc97-like"/>
</dbReference>
<feature type="region of interest" description="Disordered" evidence="2">
    <location>
        <begin position="661"/>
        <end position="685"/>
    </location>
</feature>
<gene>
    <name evidence="4" type="ORF">DH2020_028055</name>
</gene>
<keyword evidence="1" id="KW-0175">Coiled coil</keyword>
<comment type="caution">
    <text evidence="4">The sequence shown here is derived from an EMBL/GenBank/DDBJ whole genome shotgun (WGS) entry which is preliminary data.</text>
</comment>
<dbReference type="InterPro" id="IPR006563">
    <property type="entry name" value="POX_dom"/>
</dbReference>
<dbReference type="Proteomes" id="UP001318860">
    <property type="component" value="Unassembled WGS sequence"/>
</dbReference>
<organism evidence="4 5">
    <name type="scientific">Rehmannia glutinosa</name>
    <name type="common">Chinese foxglove</name>
    <dbReference type="NCBI Taxonomy" id="99300"/>
    <lineage>
        <taxon>Eukaryota</taxon>
        <taxon>Viridiplantae</taxon>
        <taxon>Streptophyta</taxon>
        <taxon>Embryophyta</taxon>
        <taxon>Tracheophyta</taxon>
        <taxon>Spermatophyta</taxon>
        <taxon>Magnoliopsida</taxon>
        <taxon>eudicotyledons</taxon>
        <taxon>Gunneridae</taxon>
        <taxon>Pentapetalae</taxon>
        <taxon>asterids</taxon>
        <taxon>lamiids</taxon>
        <taxon>Lamiales</taxon>
        <taxon>Orobanchaceae</taxon>
        <taxon>Rehmannieae</taxon>
        <taxon>Rehmannia</taxon>
    </lineage>
</organism>
<keyword evidence="5" id="KW-1185">Reference proteome</keyword>
<proteinExistence type="predicted"/>
<evidence type="ECO:0000313" key="5">
    <source>
        <dbReference type="Proteomes" id="UP001318860"/>
    </source>
</evidence>
<name>A0ABR0VVG0_REHGL</name>
<reference evidence="4 5" key="1">
    <citation type="journal article" date="2021" name="Comput. Struct. Biotechnol. J.">
        <title>De novo genome assembly of the potent medicinal plant Rehmannia glutinosa using nanopore technology.</title>
        <authorList>
            <person name="Ma L."/>
            <person name="Dong C."/>
            <person name="Song C."/>
            <person name="Wang X."/>
            <person name="Zheng X."/>
            <person name="Niu Y."/>
            <person name="Chen S."/>
            <person name="Feng W."/>
        </authorList>
    </citation>
    <scope>NUCLEOTIDE SEQUENCE [LARGE SCALE GENOMIC DNA]</scope>
    <source>
        <strain evidence="4">DH-2019</strain>
    </source>
</reference>
<sequence>MAMYYQGSSEIQGDHNLQTLYLMNPNYVGYSDTQHPPLYSNPTAGAPHAPPHQFVGIPLSHDPSRPSPAQEHIQAVHYNIWGLVDHHHNHQSAYGSNLNQPNTPQQETPKPLSLSLTPHETINQDFLGQIISPKNNNCSSSSLTTNDHQSNGVINRVESVIMGSKYVKAARELLDEVANVGNGAIIIDKAKMVYKETSVCKNGDALSGGGGDSGNKNGGAAATELTTAQRQEIQMKKAKLNSMLDEVEQRYKQYHHQMQIVVSSFEQVAGIGSAKSYTHLALKTILKQFRCLKNTISHQIKALSKSLGEEENSGTKIEGSRLKFVDHQLRQQRTLQQLGMMQNNAWRPQRGLPERAVSVLRAWLFEHFLHPHISFNSYNIPDRSLFSTPTRFRQLINSLNTEKYPKKPRHENQADNSPSSILSVDHVDKPGRSFTFSANNQGQIGENYLSGFNSTYGNLIKRAAKFVGDGEIGLWYNRQRSEGKHHGEVISHRRLVLSRKEQPSAAGDPSHRKSLLLDLLSTDAAVFLERYGSKLSLDELNQFDALKDDYEINWHLNHLRSIINPTEEDKKSRSARVKNRRLAYMDKLILDGNYFSEDAMREREPYLHHEYVGKFQDPSGRNMARPGERWSETLMRRSEEAVLLMKIRGEQQRLGVAQSDWVGNEEIEEEEEEEEEEDESETEEIAVVEPEANSLLSEDMQDRMDQFTHIMQQKFLSGEDHQHLDYSKIDEDETLDDHWMKEASQDAEEKLLLSIMCQKLLCFVNLFSNIVYKWAVQFGKLETEEVLGGLTCLWEDAAHDGPCVE</sequence>
<dbReference type="PANTHER" id="PTHR31840">
    <property type="entry name" value="COILED-COIL DOMAIN-CONTAINING PROTEIN 97"/>
    <property type="match status" value="1"/>
</dbReference>
<dbReference type="EMBL" id="JABTTQ020000745">
    <property type="protein sequence ID" value="KAK6138221.1"/>
    <property type="molecule type" value="Genomic_DNA"/>
</dbReference>
<dbReference type="SMART" id="SM00574">
    <property type="entry name" value="POX"/>
    <property type="match status" value="1"/>
</dbReference>
<evidence type="ECO:0000256" key="2">
    <source>
        <dbReference type="SAM" id="MobiDB-lite"/>
    </source>
</evidence>
<evidence type="ECO:0000313" key="4">
    <source>
        <dbReference type="EMBL" id="KAK6138221.1"/>
    </source>
</evidence>
<feature type="region of interest" description="Disordered" evidence="2">
    <location>
        <begin position="91"/>
        <end position="112"/>
    </location>
</feature>
<feature type="compositionally biased region" description="Acidic residues" evidence="2">
    <location>
        <begin position="663"/>
        <end position="685"/>
    </location>
</feature>
<dbReference type="PANTHER" id="PTHR31840:SF1">
    <property type="entry name" value="COILED-COIL DOMAIN-CONTAINING PROTEIN 97"/>
    <property type="match status" value="1"/>
</dbReference>
<dbReference type="Pfam" id="PF07526">
    <property type="entry name" value="POX"/>
    <property type="match status" value="1"/>
</dbReference>
<evidence type="ECO:0000256" key="1">
    <source>
        <dbReference type="SAM" id="Coils"/>
    </source>
</evidence>
<feature type="domain" description="POX" evidence="3">
    <location>
        <begin position="155"/>
        <end position="298"/>
    </location>
</feature>
<dbReference type="Pfam" id="PF09747">
    <property type="entry name" value="CCD97-like_C"/>
    <property type="match status" value="1"/>
</dbReference>
<dbReference type="InterPro" id="IPR040233">
    <property type="entry name" value="CCD97-like_C"/>
</dbReference>
<protein>
    <recommendedName>
        <fullName evidence="3">POX domain-containing protein</fullName>
    </recommendedName>
</protein>
<feature type="coiled-coil region" evidence="1">
    <location>
        <begin position="230"/>
        <end position="257"/>
    </location>
</feature>
<dbReference type="Gene3D" id="1.10.10.60">
    <property type="entry name" value="Homeodomain-like"/>
    <property type="match status" value="1"/>
</dbReference>
<accession>A0ABR0VVG0</accession>
<evidence type="ECO:0000259" key="3">
    <source>
        <dbReference type="SMART" id="SM00574"/>
    </source>
</evidence>